<feature type="compositionally biased region" description="Pro residues" evidence="1">
    <location>
        <begin position="266"/>
        <end position="285"/>
    </location>
</feature>
<feature type="compositionally biased region" description="Low complexity" evidence="1">
    <location>
        <begin position="340"/>
        <end position="349"/>
    </location>
</feature>
<reference evidence="2 3" key="1">
    <citation type="submission" date="2008-07" db="EMBL/GenBank/DDBJ databases">
        <authorList>
            <person name="Tandeau de Marsac N."/>
            <person name="Ferriera S."/>
            <person name="Johnson J."/>
            <person name="Kravitz S."/>
            <person name="Beeson K."/>
            <person name="Sutton G."/>
            <person name="Rogers Y.-H."/>
            <person name="Friedman R."/>
            <person name="Frazier M."/>
            <person name="Venter J.C."/>
        </authorList>
    </citation>
    <scope>NUCLEOTIDE SEQUENCE [LARGE SCALE GENOMIC DNA]</scope>
    <source>
        <strain evidence="2 3">PCC 7420</strain>
    </source>
</reference>
<gene>
    <name evidence="2" type="ORF">MC7420_2151</name>
</gene>
<feature type="compositionally biased region" description="Pro residues" evidence="1">
    <location>
        <begin position="350"/>
        <end position="359"/>
    </location>
</feature>
<evidence type="ECO:0000313" key="2">
    <source>
        <dbReference type="EMBL" id="EDX75147.1"/>
    </source>
</evidence>
<dbReference type="InterPro" id="IPR025569">
    <property type="entry name" value="DUF4335"/>
</dbReference>
<name>B4VSI2_9CYAN</name>
<feature type="compositionally biased region" description="Polar residues" evidence="1">
    <location>
        <begin position="405"/>
        <end position="421"/>
    </location>
</feature>
<feature type="region of interest" description="Disordered" evidence="1">
    <location>
        <begin position="245"/>
        <end position="423"/>
    </location>
</feature>
<evidence type="ECO:0000313" key="3">
    <source>
        <dbReference type="Proteomes" id="UP000003835"/>
    </source>
</evidence>
<protein>
    <recommendedName>
        <fullName evidence="4">DUF4335 domain-containing protein</fullName>
    </recommendedName>
</protein>
<feature type="compositionally biased region" description="Pro residues" evidence="1">
    <location>
        <begin position="293"/>
        <end position="305"/>
    </location>
</feature>
<feature type="compositionally biased region" description="Polar residues" evidence="1">
    <location>
        <begin position="92"/>
        <end position="105"/>
    </location>
</feature>
<dbReference type="Pfam" id="PF14233">
    <property type="entry name" value="DUF4335"/>
    <property type="match status" value="1"/>
</dbReference>
<dbReference type="HOGENOM" id="CLU_038555_0_0_3"/>
<keyword evidence="3" id="KW-1185">Reference proteome</keyword>
<proteinExistence type="predicted"/>
<evidence type="ECO:0000256" key="1">
    <source>
        <dbReference type="SAM" id="MobiDB-lite"/>
    </source>
</evidence>
<accession>B4VSI2</accession>
<dbReference type="RefSeq" id="WP_006101421.1">
    <property type="nucleotide sequence ID" value="NZ_DS989850.1"/>
</dbReference>
<dbReference type="AlphaFoldDB" id="B4VSI2"/>
<feature type="region of interest" description="Disordered" evidence="1">
    <location>
        <begin position="92"/>
        <end position="134"/>
    </location>
</feature>
<feature type="compositionally biased region" description="Pro residues" evidence="1">
    <location>
        <begin position="324"/>
        <end position="339"/>
    </location>
</feature>
<dbReference type="STRING" id="118168.MC7420_2151"/>
<dbReference type="eggNOG" id="COG3266">
    <property type="taxonomic scope" value="Bacteria"/>
</dbReference>
<organism evidence="2 3">
    <name type="scientific">Coleofasciculus chthonoplastes PCC 7420</name>
    <dbReference type="NCBI Taxonomy" id="118168"/>
    <lineage>
        <taxon>Bacteria</taxon>
        <taxon>Bacillati</taxon>
        <taxon>Cyanobacteriota</taxon>
        <taxon>Cyanophyceae</taxon>
        <taxon>Coleofasciculales</taxon>
        <taxon>Coleofasciculaceae</taxon>
        <taxon>Coleofasciculus</taxon>
    </lineage>
</organism>
<evidence type="ECO:0008006" key="4">
    <source>
        <dbReference type="Google" id="ProtNLM"/>
    </source>
</evidence>
<dbReference type="OrthoDB" id="425813at2"/>
<dbReference type="EMBL" id="DS989850">
    <property type="protein sequence ID" value="EDX75147.1"/>
    <property type="molecule type" value="Genomic_DNA"/>
</dbReference>
<feature type="compositionally biased region" description="Polar residues" evidence="1">
    <location>
        <begin position="116"/>
        <end position="134"/>
    </location>
</feature>
<dbReference type="Proteomes" id="UP000003835">
    <property type="component" value="Unassembled WGS sequence"/>
</dbReference>
<sequence length="522" mass="56242">MPLSSSVLRRYTPPTCTLEIVAKTSPLSRWVGKSVVKDLRFELHFDDPRQPDEKLVTIKGDRTELDVLYEAVSHYVQNFLNTSPQPLSWTNLTSSVQPDNPSEFESNIPEPASPISLVTSDQPQDNQESKLPSTKLQPLKQWAIPLGITLQPKGLVTHELILGQLANEDSGSVVYLSVLQLFDLATALDDYAAEILALPNLNRAGKAKVLPLWTKAAAAVVLAVGVTTAGVRWFNQSQLTQETASLSSASDSAEEVPSNLAQELPTPTPSPLPSPPSPIPTPTVPPSLANAPTVPPPKPVKPPAPSTRSSSPAPAPQRREIAITPPPQRPPAQPAPSTPASPSTSLPTQPSRPPAPPPSTTQGSSRPQAQTTPPPLPIFPPLDVTPATPERPESTNRLPVITRRPSPSTDTEPNTLGNNDAATGRLFDTIPQVAQARNYLQQRWQPPEDLTKVLEYQLFIAPDGSIERIIPLGQASQVHIEKTGIPLVGKPFVSPIQGDKNPTIRVVLNPDGQVETFLEEMQ</sequence>